<accession>A0A0U3SXN1</accession>
<name>A0A0U3SXN1_9SPER</name>
<dbReference type="RefSeq" id="YP_009231443.1">
    <property type="nucleotide sequence ID" value="NC_029347.1"/>
</dbReference>
<dbReference type="GO" id="GO:0003735">
    <property type="term" value="F:structural constituent of ribosome"/>
    <property type="evidence" value="ECO:0007669"/>
    <property type="project" value="InterPro"/>
</dbReference>
<feature type="compositionally biased region" description="Basic residues" evidence="9">
    <location>
        <begin position="19"/>
        <end position="28"/>
    </location>
</feature>
<dbReference type="PRINTS" id="PR00974">
    <property type="entry name" value="RIBOSOMALS18"/>
</dbReference>
<evidence type="ECO:0000256" key="7">
    <source>
        <dbReference type="HAMAP-Rule" id="MF_00270"/>
    </source>
</evidence>
<comment type="subunit">
    <text evidence="7">Part of the 30S ribosomal subunit.</text>
</comment>
<dbReference type="EMBL" id="KT934791">
    <property type="protein sequence ID" value="ALV90159.1"/>
    <property type="molecule type" value="Genomic_DNA"/>
</dbReference>
<evidence type="ECO:0000256" key="2">
    <source>
        <dbReference type="ARBA" id="ARBA00022730"/>
    </source>
</evidence>
<protein>
    <recommendedName>
        <fullName evidence="6 7">Small ribosomal subunit protein bS18c</fullName>
    </recommendedName>
</protein>
<reference evidence="10" key="1">
    <citation type="journal article" date="2015" name="Mitochondrial DNA">
        <title>The chloroplast genome of Ephedra foeminea (Ephedraceae, Gnetales), an entomophilous gymnosperm endemic to the Mediterranean area.</title>
        <authorList>
            <person name="Hou C."/>
            <person name="Wikstrom N."/>
            <person name="Rydin C."/>
        </authorList>
    </citation>
    <scope>NUCLEOTIDE SEQUENCE</scope>
</reference>
<keyword evidence="5 7" id="KW-0687">Ribonucleoprotein</keyword>
<organism evidence="10">
    <name type="scientific">Ephedra foeminea</name>
    <dbReference type="NCBI Taxonomy" id="157595"/>
    <lineage>
        <taxon>Eukaryota</taxon>
        <taxon>Viridiplantae</taxon>
        <taxon>Streptophyta</taxon>
        <taxon>Embryophyta</taxon>
        <taxon>Tracheophyta</taxon>
        <taxon>Spermatophyta</taxon>
        <taxon>Gnetopsida</taxon>
        <taxon>Gnetidae</taxon>
        <taxon>Ephedrales</taxon>
        <taxon>Ephedraceae</taxon>
        <taxon>Ephedra</taxon>
    </lineage>
</organism>
<dbReference type="GO" id="GO:0005763">
    <property type="term" value="C:mitochondrial small ribosomal subunit"/>
    <property type="evidence" value="ECO:0007669"/>
    <property type="project" value="TreeGrafter"/>
</dbReference>
<evidence type="ECO:0000256" key="6">
    <source>
        <dbReference type="ARBA" id="ARBA00035266"/>
    </source>
</evidence>
<keyword evidence="4 7" id="KW-0689">Ribosomal protein</keyword>
<keyword evidence="10" id="KW-0150">Chloroplast</keyword>
<geneLocation type="chloroplast" evidence="10"/>
<keyword evidence="2 7" id="KW-0699">rRNA-binding</keyword>
<evidence type="ECO:0000256" key="5">
    <source>
        <dbReference type="ARBA" id="ARBA00023274"/>
    </source>
</evidence>
<comment type="similarity">
    <text evidence="1 7 8">Belongs to the bacterial ribosomal protein bS18 family.</text>
</comment>
<dbReference type="Pfam" id="PF01084">
    <property type="entry name" value="Ribosomal_S18"/>
    <property type="match status" value="1"/>
</dbReference>
<keyword evidence="10" id="KW-0934">Plastid</keyword>
<dbReference type="HAMAP" id="MF_00270">
    <property type="entry name" value="Ribosomal_bS18"/>
    <property type="match status" value="1"/>
</dbReference>
<evidence type="ECO:0000313" key="11">
    <source>
        <dbReference type="EMBL" id="QXG16835.1"/>
    </source>
</evidence>
<dbReference type="InterPro" id="IPR001648">
    <property type="entry name" value="Ribosomal_bS18"/>
</dbReference>
<evidence type="ECO:0000256" key="4">
    <source>
        <dbReference type="ARBA" id="ARBA00022980"/>
    </source>
</evidence>
<proteinExistence type="inferred from homology"/>
<dbReference type="GeneID" id="26889593"/>
<dbReference type="GO" id="GO:0070181">
    <property type="term" value="F:small ribosomal subunit rRNA binding"/>
    <property type="evidence" value="ECO:0007669"/>
    <property type="project" value="TreeGrafter"/>
</dbReference>
<dbReference type="PANTHER" id="PTHR13479">
    <property type="entry name" value="30S RIBOSOMAL PROTEIN S18"/>
    <property type="match status" value="1"/>
</dbReference>
<evidence type="ECO:0000256" key="3">
    <source>
        <dbReference type="ARBA" id="ARBA00022884"/>
    </source>
</evidence>
<evidence type="ECO:0000256" key="8">
    <source>
        <dbReference type="RuleBase" id="RU003910"/>
    </source>
</evidence>
<comment type="subcellular location">
    <subcellularLocation>
        <location evidence="7">Plastid</location>
        <location evidence="7">Chloroplast</location>
    </subcellularLocation>
</comment>
<sequence length="97" mass="11432">MSKQSFDFKRYKPEIPSGSRKRYPKVPKKPNLIKSENQINYKNMSLINQFISQRGKILSRKVNNLTCKQQRLISIAIKRARILGLLPFMVKKKLKKL</sequence>
<evidence type="ECO:0000313" key="10">
    <source>
        <dbReference type="EMBL" id="ALV90159.1"/>
    </source>
</evidence>
<dbReference type="EMBL" id="MG594463">
    <property type="protein sequence ID" value="QXG16835.1"/>
    <property type="molecule type" value="Genomic_DNA"/>
</dbReference>
<dbReference type="SUPFAM" id="SSF46911">
    <property type="entry name" value="Ribosomal protein S18"/>
    <property type="match status" value="1"/>
</dbReference>
<dbReference type="AlphaFoldDB" id="A0A0U3SXN1"/>
<reference evidence="11" key="2">
    <citation type="journal article" date="2021" name="Taxon">
        <title>Node ages, relationships, and phylogenomic incongruence in an ancient gymnosperm lineage -Phylogeny of Ephedra revisited.</title>
        <authorList>
            <person name="Rydin C."/>
            <person name="Blokzijl R."/>
            <person name="Thureborn O."/>
            <person name="Wikstroem N."/>
        </authorList>
    </citation>
    <scope>NUCLEOTIDE SEQUENCE</scope>
</reference>
<dbReference type="GO" id="GO:0009507">
    <property type="term" value="C:chloroplast"/>
    <property type="evidence" value="ECO:0007669"/>
    <property type="project" value="UniProtKB-SubCell"/>
</dbReference>
<dbReference type="EMBL" id="MG594464">
    <property type="protein sequence ID" value="QXG16902.1"/>
    <property type="molecule type" value="Genomic_DNA"/>
</dbReference>
<dbReference type="PANTHER" id="PTHR13479:SF40">
    <property type="entry name" value="SMALL RIBOSOMAL SUBUNIT PROTEIN BS18M"/>
    <property type="match status" value="1"/>
</dbReference>
<dbReference type="NCBIfam" id="TIGR00165">
    <property type="entry name" value="S18"/>
    <property type="match status" value="1"/>
</dbReference>
<feature type="compositionally biased region" description="Basic and acidic residues" evidence="9">
    <location>
        <begin position="1"/>
        <end position="13"/>
    </location>
</feature>
<evidence type="ECO:0000256" key="1">
    <source>
        <dbReference type="ARBA" id="ARBA00005589"/>
    </source>
</evidence>
<evidence type="ECO:0000256" key="9">
    <source>
        <dbReference type="SAM" id="MobiDB-lite"/>
    </source>
</evidence>
<feature type="region of interest" description="Disordered" evidence="9">
    <location>
        <begin position="1"/>
        <end position="28"/>
    </location>
</feature>
<keyword evidence="3 7" id="KW-0694">RNA-binding</keyword>
<dbReference type="FunFam" id="4.10.640.10:FF:000002">
    <property type="entry name" value="30S ribosomal protein S18, chloroplastic"/>
    <property type="match status" value="1"/>
</dbReference>
<dbReference type="GO" id="GO:0006412">
    <property type="term" value="P:translation"/>
    <property type="evidence" value="ECO:0007669"/>
    <property type="project" value="UniProtKB-UniRule"/>
</dbReference>
<dbReference type="Gene3D" id="4.10.640.10">
    <property type="entry name" value="Ribosomal protein S18"/>
    <property type="match status" value="1"/>
</dbReference>
<gene>
    <name evidence="7 10" type="primary">rps18</name>
</gene>
<dbReference type="InterPro" id="IPR036870">
    <property type="entry name" value="Ribosomal_bS18_sf"/>
</dbReference>